<dbReference type="InterPro" id="IPR008875">
    <property type="entry name" value="TraX"/>
</dbReference>
<reference evidence="2 3" key="1">
    <citation type="submission" date="2018-04" db="EMBL/GenBank/DDBJ databases">
        <title>Massilia violaceinigra sp. nov., a novel purple-pigmented bacterium isolated from Tianshan glacier, Xinjiang, China.</title>
        <authorList>
            <person name="Wang H."/>
        </authorList>
    </citation>
    <scope>NUCLEOTIDE SEQUENCE [LARGE SCALE GENOMIC DNA]</scope>
    <source>
        <strain evidence="2 3">B448-2</strain>
    </source>
</reference>
<feature type="transmembrane region" description="Helical" evidence="1">
    <location>
        <begin position="205"/>
        <end position="224"/>
    </location>
</feature>
<keyword evidence="1" id="KW-1133">Transmembrane helix</keyword>
<name>A0A2U2I6G3_9BURK</name>
<dbReference type="EMBL" id="PXWF02000031">
    <property type="protein sequence ID" value="PWF55358.1"/>
    <property type="molecule type" value="Genomic_DNA"/>
</dbReference>
<feature type="transmembrane region" description="Helical" evidence="1">
    <location>
        <begin position="62"/>
        <end position="84"/>
    </location>
</feature>
<evidence type="ECO:0000256" key="1">
    <source>
        <dbReference type="SAM" id="Phobius"/>
    </source>
</evidence>
<feature type="transmembrane region" description="Helical" evidence="1">
    <location>
        <begin position="184"/>
        <end position="200"/>
    </location>
</feature>
<dbReference type="AlphaFoldDB" id="A0A2U2I6G3"/>
<evidence type="ECO:0000313" key="2">
    <source>
        <dbReference type="EMBL" id="PWF55358.1"/>
    </source>
</evidence>
<keyword evidence="1" id="KW-0472">Membrane</keyword>
<feature type="transmembrane region" description="Helical" evidence="1">
    <location>
        <begin position="147"/>
        <end position="178"/>
    </location>
</feature>
<comment type="caution">
    <text evidence="2">The sequence shown here is derived from an EMBL/GenBank/DDBJ whole genome shotgun (WGS) entry which is preliminary data.</text>
</comment>
<gene>
    <name evidence="2" type="ORF">C7C56_002195</name>
</gene>
<accession>A0A2U2I6G3</accession>
<dbReference type="OrthoDB" id="9781069at2"/>
<sequence>MDSLSRAGESTGFGAAGHRSKLERAPQLVVPDGTLEAFKWIALISMTGDHVNKYLFNGTHDWLFYCGRSALPLFVFVLAYNLARPGAKVRGAYHRTIWRLVVVGGLTTPVFIGLGGLVAGWWPLNIMFTLAAVAVMLLLAERRTVAGYVCAAGVSLAAGALVEFGWSALALGLAVWIYCWRRSWMAMALAAAAFAGLWHVNGNPWALVAVPIVLGASGVGLNVSRLRWVFYAYYPAHLFVLWLIRIPMSKAGYLFF</sequence>
<feature type="transmembrane region" description="Helical" evidence="1">
    <location>
        <begin position="230"/>
        <end position="248"/>
    </location>
</feature>
<protein>
    <submittedName>
        <fullName evidence="2">Conjugal transfer protein TraX</fullName>
    </submittedName>
</protein>
<dbReference type="Proteomes" id="UP000241421">
    <property type="component" value="Unassembled WGS sequence"/>
</dbReference>
<organism evidence="2 3">
    <name type="scientific">Massilia glaciei</name>
    <dbReference type="NCBI Taxonomy" id="1524097"/>
    <lineage>
        <taxon>Bacteria</taxon>
        <taxon>Pseudomonadati</taxon>
        <taxon>Pseudomonadota</taxon>
        <taxon>Betaproteobacteria</taxon>
        <taxon>Burkholderiales</taxon>
        <taxon>Oxalobacteraceae</taxon>
        <taxon>Telluria group</taxon>
        <taxon>Massilia</taxon>
    </lineage>
</organism>
<keyword evidence="1" id="KW-0812">Transmembrane</keyword>
<feature type="transmembrane region" description="Helical" evidence="1">
    <location>
        <begin position="96"/>
        <end position="115"/>
    </location>
</feature>
<dbReference type="Pfam" id="PF05857">
    <property type="entry name" value="TraX"/>
    <property type="match status" value="1"/>
</dbReference>
<evidence type="ECO:0000313" key="3">
    <source>
        <dbReference type="Proteomes" id="UP000241421"/>
    </source>
</evidence>
<proteinExistence type="predicted"/>
<dbReference type="RefSeq" id="WP_106755867.1">
    <property type="nucleotide sequence ID" value="NZ_PXWF02000031.1"/>
</dbReference>
<keyword evidence="3" id="KW-1185">Reference proteome</keyword>